<dbReference type="GO" id="GO:0016301">
    <property type="term" value="F:kinase activity"/>
    <property type="evidence" value="ECO:0007669"/>
    <property type="project" value="InterPro"/>
</dbReference>
<dbReference type="PROSITE" id="PS50056">
    <property type="entry name" value="TYR_PHOSPHATASE_2"/>
    <property type="match status" value="1"/>
</dbReference>
<dbReference type="SMART" id="SM00404">
    <property type="entry name" value="PTPc_motif"/>
    <property type="match status" value="1"/>
</dbReference>
<dbReference type="InterPro" id="IPR001206">
    <property type="entry name" value="Diacylglycerol_kinase_cat_dom"/>
</dbReference>
<dbReference type="SUPFAM" id="SSF52799">
    <property type="entry name" value="(Phosphotyrosine protein) phosphatases II"/>
    <property type="match status" value="1"/>
</dbReference>
<dbReference type="AlphaFoldDB" id="A0A3N5ZBK5"/>
<comment type="caution">
    <text evidence="5">The sequence shown here is derived from an EMBL/GenBank/DDBJ whole genome shotgun (WGS) entry which is preliminary data.</text>
</comment>
<feature type="transmembrane region" description="Helical" evidence="1">
    <location>
        <begin position="7"/>
        <end position="25"/>
    </location>
</feature>
<organism evidence="5 6">
    <name type="scientific">Alteromonas sediminis</name>
    <dbReference type="NCBI Taxonomy" id="2259342"/>
    <lineage>
        <taxon>Bacteria</taxon>
        <taxon>Pseudomonadati</taxon>
        <taxon>Pseudomonadota</taxon>
        <taxon>Gammaproteobacteria</taxon>
        <taxon>Alteromonadales</taxon>
        <taxon>Alteromonadaceae</taxon>
        <taxon>Alteromonas/Salinimonas group</taxon>
        <taxon>Alteromonas</taxon>
    </lineage>
</organism>
<evidence type="ECO:0000259" key="2">
    <source>
        <dbReference type="PROSITE" id="PS50054"/>
    </source>
</evidence>
<proteinExistence type="predicted"/>
<evidence type="ECO:0000256" key="1">
    <source>
        <dbReference type="SAM" id="Phobius"/>
    </source>
</evidence>
<dbReference type="InterPro" id="IPR045540">
    <property type="entry name" value="YegS/DAGK_C"/>
</dbReference>
<evidence type="ECO:0000313" key="6">
    <source>
        <dbReference type="Proteomes" id="UP000275281"/>
    </source>
</evidence>
<dbReference type="Gene3D" id="3.90.190.10">
    <property type="entry name" value="Protein tyrosine phosphatase superfamily"/>
    <property type="match status" value="1"/>
</dbReference>
<evidence type="ECO:0008006" key="7">
    <source>
        <dbReference type="Google" id="ProtNLM"/>
    </source>
</evidence>
<dbReference type="SMART" id="SM00195">
    <property type="entry name" value="DSPc"/>
    <property type="match status" value="1"/>
</dbReference>
<feature type="domain" description="Tyrosine specific protein phosphatases" evidence="3">
    <location>
        <begin position="157"/>
        <end position="226"/>
    </location>
</feature>
<evidence type="ECO:0000259" key="3">
    <source>
        <dbReference type="PROSITE" id="PS50056"/>
    </source>
</evidence>
<keyword evidence="6" id="KW-1185">Reference proteome</keyword>
<feature type="transmembrane region" description="Helical" evidence="1">
    <location>
        <begin position="68"/>
        <end position="84"/>
    </location>
</feature>
<evidence type="ECO:0000259" key="4">
    <source>
        <dbReference type="PROSITE" id="PS50146"/>
    </source>
</evidence>
<dbReference type="InterPro" id="IPR000387">
    <property type="entry name" value="Tyr_Pase_dom"/>
</dbReference>
<name>A0A3N5ZBK5_9ALTE</name>
<dbReference type="InterPro" id="IPR017438">
    <property type="entry name" value="ATP-NAD_kinase_N"/>
</dbReference>
<protein>
    <recommendedName>
        <fullName evidence="7">Diacylglycerol kinase</fullName>
    </recommendedName>
</protein>
<dbReference type="EMBL" id="RPOK01000002">
    <property type="protein sequence ID" value="RPJ67008.1"/>
    <property type="molecule type" value="Genomic_DNA"/>
</dbReference>
<dbReference type="Proteomes" id="UP000275281">
    <property type="component" value="Unassembled WGS sequence"/>
</dbReference>
<dbReference type="PROSITE" id="PS50054">
    <property type="entry name" value="TYR_PHOSPHATASE_DUAL"/>
    <property type="match status" value="1"/>
</dbReference>
<dbReference type="PANTHER" id="PTHR47216:SF4">
    <property type="entry name" value="OS01G0859400 PROTEIN"/>
    <property type="match status" value="1"/>
</dbReference>
<dbReference type="Gene3D" id="3.40.50.10330">
    <property type="entry name" value="Probable inorganic polyphosphate/atp-NAD kinase, domain 1"/>
    <property type="match status" value="1"/>
</dbReference>
<feature type="domain" description="DAGKc" evidence="4">
    <location>
        <begin position="238"/>
        <end position="371"/>
    </location>
</feature>
<feature type="transmembrane region" description="Helical" evidence="1">
    <location>
        <begin position="31"/>
        <end position="47"/>
    </location>
</feature>
<reference evidence="5 6" key="1">
    <citation type="submission" date="2018-11" db="EMBL/GenBank/DDBJ databases">
        <authorList>
            <person name="Ye M.-Q."/>
            <person name="Du Z.-J."/>
        </authorList>
    </citation>
    <scope>NUCLEOTIDE SEQUENCE [LARGE SCALE GENOMIC DNA]</scope>
    <source>
        <strain evidence="5 6">U0105</strain>
    </source>
</reference>
<gene>
    <name evidence="5" type="ORF">DRW07_05545</name>
</gene>
<dbReference type="Pfam" id="PF19279">
    <property type="entry name" value="YegS_C"/>
    <property type="match status" value="1"/>
</dbReference>
<dbReference type="SUPFAM" id="SSF111331">
    <property type="entry name" value="NAD kinase/diacylglycerol kinase-like"/>
    <property type="match status" value="1"/>
</dbReference>
<feature type="domain" description="Tyrosine-protein phosphatase" evidence="2">
    <location>
        <begin position="91"/>
        <end position="237"/>
    </location>
</feature>
<dbReference type="InterPro" id="IPR003595">
    <property type="entry name" value="Tyr_Pase_cat"/>
</dbReference>
<dbReference type="PROSITE" id="PS50146">
    <property type="entry name" value="DAGK"/>
    <property type="match status" value="1"/>
</dbReference>
<dbReference type="PANTHER" id="PTHR47216">
    <property type="match status" value="1"/>
</dbReference>
<keyword evidence="1" id="KW-0812">Transmembrane</keyword>
<dbReference type="InterPro" id="IPR000340">
    <property type="entry name" value="Dual-sp_phosphatase_cat-dom"/>
</dbReference>
<dbReference type="NCBIfam" id="NF009025">
    <property type="entry name" value="PRK12361.1"/>
    <property type="match status" value="1"/>
</dbReference>
<evidence type="ECO:0000313" key="5">
    <source>
        <dbReference type="EMBL" id="RPJ67008.1"/>
    </source>
</evidence>
<accession>A0A3N5ZBK5</accession>
<sequence length="543" mass="59775">MKIVKYYIGIAVVIFSTLIFIRPTLLLLNLVLIWIAASLFTVSYAYVANKPSIFRKKGNGAIPAYIRWLFWPFLVGASIYNFFARRLDKVPPVQQINEHVFLACRLFPSDIQELRDKGVTGILDVTAEFDGLDWSSEDNELRYLNIPVLDHTSPNSKDLKRAITWLHNQILDNGKVVIHCALGRGRSVLVTAAYLLSQDETLTLPDAMKSISTIRETARLNTAQYRALTAMRNDKDFFHLPSSLIIANPVSGGGKWPAEKQYIKARLATEYLLNIKETTPDVSAQQLAEEGLSQGYQTIIACGGDGTLAEVAHAVADTRCTLGIIPLGTANALSMVLLGTSSKLTPVDSALDVIINGQTCKIDTATCNGTRVLLLCALGIEANMIKKSDREEKNEKGQWAYIQYFFESLIDSPAASFHIVLDDNEKVDIQTQSLVIANAAPFTTLLAQGGGNPDIQDGLLDVNWIEGKDSTHFLTTLATFTANGVFNEKLDNAVQFKQCKTIHVQSDREFDYVVDGEVSTAQSLRIESHPASLTVFSNLPNAA</sequence>
<keyword evidence="1" id="KW-0472">Membrane</keyword>
<dbReference type="OrthoDB" id="142078at2"/>
<dbReference type="InterPro" id="IPR020422">
    <property type="entry name" value="TYR_PHOSPHATASE_DUAL_dom"/>
</dbReference>
<dbReference type="InterPro" id="IPR016064">
    <property type="entry name" value="NAD/diacylglycerol_kinase_sf"/>
</dbReference>
<dbReference type="Gene3D" id="2.60.200.40">
    <property type="match status" value="1"/>
</dbReference>
<dbReference type="SMART" id="SM00046">
    <property type="entry name" value="DAGKc"/>
    <property type="match status" value="1"/>
</dbReference>
<keyword evidence="1" id="KW-1133">Transmembrane helix</keyword>
<dbReference type="InterPro" id="IPR029021">
    <property type="entry name" value="Prot-tyrosine_phosphatase-like"/>
</dbReference>
<dbReference type="RefSeq" id="WP_124026913.1">
    <property type="nucleotide sequence ID" value="NZ_JBHRSN010000015.1"/>
</dbReference>
<dbReference type="Pfam" id="PF00782">
    <property type="entry name" value="DSPc"/>
    <property type="match status" value="1"/>
</dbReference>
<dbReference type="Pfam" id="PF00781">
    <property type="entry name" value="DAGK_cat"/>
    <property type="match status" value="1"/>
</dbReference>